<dbReference type="Proteomes" id="UP000503164">
    <property type="component" value="Chromosome"/>
</dbReference>
<keyword evidence="1" id="KW-1133">Transmembrane helix</keyword>
<name>A0AAE6XR33_9MICO</name>
<evidence type="ECO:0000313" key="3">
    <source>
        <dbReference type="Proteomes" id="UP000503164"/>
    </source>
</evidence>
<dbReference type="AlphaFoldDB" id="A0AAE6XR33"/>
<feature type="transmembrane region" description="Helical" evidence="1">
    <location>
        <begin position="180"/>
        <end position="207"/>
    </location>
</feature>
<dbReference type="EMBL" id="CP048049">
    <property type="protein sequence ID" value="QIS45682.1"/>
    <property type="molecule type" value="Genomic_DNA"/>
</dbReference>
<evidence type="ECO:0000256" key="1">
    <source>
        <dbReference type="SAM" id="Phobius"/>
    </source>
</evidence>
<dbReference type="RefSeq" id="WP_157883535.1">
    <property type="nucleotide sequence ID" value="NZ_CP012573.1"/>
</dbReference>
<gene>
    <name evidence="2" type="ORF">GW570_11590</name>
</gene>
<keyword evidence="3" id="KW-1185">Reference proteome</keyword>
<evidence type="ECO:0000313" key="2">
    <source>
        <dbReference type="EMBL" id="QIS45682.1"/>
    </source>
</evidence>
<reference evidence="2 3" key="1">
    <citation type="journal article" date="2020" name="Mol. Plant Pathol.">
        <title>Plasmid composition and the chpG gene determine the virulence level of Clavibacter capsici natural isolates in pepper.</title>
        <authorList>
            <person name="Hwang I.S."/>
            <person name="Lee H.M."/>
            <person name="Oh E.J."/>
            <person name="Lee S."/>
            <person name="Heu S."/>
            <person name="Oh C.S."/>
        </authorList>
    </citation>
    <scope>NUCLEOTIDE SEQUENCE [LARGE SCALE GENOMIC DNA]</scope>
    <source>
        <strain evidence="2 3">1101</strain>
    </source>
</reference>
<sequence>MSSTPPRPAFRTPSFIARSHRPGRAGAGVAIVGVLAVVGSLAVGPTPARAAEVSTQAAEAAISASVSRGTYERDLVTGRITPEQVVDVTVAADTASGTAVADRDTLVQRATAEIAQLRADSIAESAPPAALSNAPVTESKSFWKKFKHWATLTVDSKALASAGGGAAGVLAVIGGTCYGFAVYVCAAVFALGAGAALGLFALAIGCVEDGQKYTYVKVPDFANSHCGN</sequence>
<accession>A0AAE6XR33</accession>
<keyword evidence="1" id="KW-0812">Transmembrane</keyword>
<keyword evidence="1" id="KW-0472">Membrane</keyword>
<proteinExistence type="predicted"/>
<organism evidence="2 3">
    <name type="scientific">Clavibacter capsici</name>
    <dbReference type="NCBI Taxonomy" id="1874630"/>
    <lineage>
        <taxon>Bacteria</taxon>
        <taxon>Bacillati</taxon>
        <taxon>Actinomycetota</taxon>
        <taxon>Actinomycetes</taxon>
        <taxon>Micrococcales</taxon>
        <taxon>Microbacteriaceae</taxon>
        <taxon>Clavibacter</taxon>
    </lineage>
</organism>
<protein>
    <submittedName>
        <fullName evidence="2">Uncharacterized protein</fullName>
    </submittedName>
</protein>